<keyword evidence="1" id="KW-0175">Coiled coil</keyword>
<gene>
    <name evidence="3" type="ORF">BG006_001508</name>
</gene>
<evidence type="ECO:0000313" key="4">
    <source>
        <dbReference type="Proteomes" id="UP000696485"/>
    </source>
</evidence>
<accession>A0A9P5VQW7</accession>
<evidence type="ECO:0000256" key="1">
    <source>
        <dbReference type="SAM" id="Coils"/>
    </source>
</evidence>
<organism evidence="3 4">
    <name type="scientific">Podila minutissima</name>
    <dbReference type="NCBI Taxonomy" id="64525"/>
    <lineage>
        <taxon>Eukaryota</taxon>
        <taxon>Fungi</taxon>
        <taxon>Fungi incertae sedis</taxon>
        <taxon>Mucoromycota</taxon>
        <taxon>Mortierellomycotina</taxon>
        <taxon>Mortierellomycetes</taxon>
        <taxon>Mortierellales</taxon>
        <taxon>Mortierellaceae</taxon>
        <taxon>Podila</taxon>
    </lineage>
</organism>
<dbReference type="SUPFAM" id="SSF57997">
    <property type="entry name" value="Tropomyosin"/>
    <property type="match status" value="1"/>
</dbReference>
<sequence>MAATEDNTGHKSRRKTASKPSLECPDQVHRGQLMKVQQKYEDVFNENQSQQKYILELQKQLHRMSVDCQRLKYVYAELGQNYNDQTCKLKKMTRNYEDLDRKYMDLARTLQVTGDDRSTINKQLETVSSTIENLVRIGRGKGSVNLNRVAAVQHFQNSGWLQHFPVQECQLESFHLNLFMESAMMLILINRLFLRPLQCIFDQGDEFEAICEWVEVRGSRAAARWRQELCILIAQGTEEMARRKEREVSQVIVELKDLVSSVYGNVDTSMSDKIKELCNIAFDLSYAMFGMESRVFPVSVCLDTPFNDNHMTMAMRSDPAGSVSLMSAPDLITE</sequence>
<name>A0A9P5VQW7_9FUNG</name>
<evidence type="ECO:0000256" key="2">
    <source>
        <dbReference type="SAM" id="MobiDB-lite"/>
    </source>
</evidence>
<comment type="caution">
    <text evidence="3">The sequence shown here is derived from an EMBL/GenBank/DDBJ whole genome shotgun (WGS) entry which is preliminary data.</text>
</comment>
<feature type="coiled-coil region" evidence="1">
    <location>
        <begin position="82"/>
        <end position="109"/>
    </location>
</feature>
<dbReference type="EMBL" id="JAAAUY010000013">
    <property type="protein sequence ID" value="KAF9337930.1"/>
    <property type="molecule type" value="Genomic_DNA"/>
</dbReference>
<protein>
    <submittedName>
        <fullName evidence="3">Uncharacterized protein</fullName>
    </submittedName>
</protein>
<dbReference type="Proteomes" id="UP000696485">
    <property type="component" value="Unassembled WGS sequence"/>
</dbReference>
<evidence type="ECO:0000313" key="3">
    <source>
        <dbReference type="EMBL" id="KAF9337930.1"/>
    </source>
</evidence>
<keyword evidence="4" id="KW-1185">Reference proteome</keyword>
<feature type="region of interest" description="Disordered" evidence="2">
    <location>
        <begin position="1"/>
        <end position="28"/>
    </location>
</feature>
<proteinExistence type="predicted"/>
<reference evidence="3" key="1">
    <citation type="journal article" date="2020" name="Fungal Divers.">
        <title>Resolving the Mortierellaceae phylogeny through synthesis of multi-gene phylogenetics and phylogenomics.</title>
        <authorList>
            <person name="Vandepol N."/>
            <person name="Liber J."/>
            <person name="Desiro A."/>
            <person name="Na H."/>
            <person name="Kennedy M."/>
            <person name="Barry K."/>
            <person name="Grigoriev I.V."/>
            <person name="Miller A.N."/>
            <person name="O'Donnell K."/>
            <person name="Stajich J.E."/>
            <person name="Bonito G."/>
        </authorList>
    </citation>
    <scope>NUCLEOTIDE SEQUENCE</scope>
    <source>
        <strain evidence="3">NVP1</strain>
    </source>
</reference>
<dbReference type="AlphaFoldDB" id="A0A9P5VQW7"/>